<feature type="transmembrane region" description="Helical" evidence="1">
    <location>
        <begin position="70"/>
        <end position="89"/>
    </location>
</feature>
<organism evidence="2 3">
    <name type="scientific">Mucilaginibacter xinganensis</name>
    <dbReference type="NCBI Taxonomy" id="1234841"/>
    <lineage>
        <taxon>Bacteria</taxon>
        <taxon>Pseudomonadati</taxon>
        <taxon>Bacteroidota</taxon>
        <taxon>Sphingobacteriia</taxon>
        <taxon>Sphingobacteriales</taxon>
        <taxon>Sphingobacteriaceae</taxon>
        <taxon>Mucilaginibacter</taxon>
    </lineage>
</organism>
<proteinExistence type="predicted"/>
<protein>
    <submittedName>
        <fullName evidence="2">Uncharacterized protein</fullName>
    </submittedName>
</protein>
<dbReference type="KEGG" id="muc:MuYL_4317"/>
<evidence type="ECO:0000313" key="2">
    <source>
        <dbReference type="EMBL" id="ASU36202.1"/>
    </source>
</evidence>
<name>A0A223P261_9SPHI</name>
<dbReference type="EMBL" id="CP022743">
    <property type="protein sequence ID" value="ASU36202.1"/>
    <property type="molecule type" value="Genomic_DNA"/>
</dbReference>
<sequence>MIISVSTITIYTFFDWLIIVKLNLIKVDEAVVNLIIPMVIPWLPLLFLLRARVKLLKLNNKGNRDPATGILMVCWIAIAIPLVISQEYMVTATGKLTRLDYMSQIDYNKPTKYYTVKRFYVAKGLVHLRPVFRVSGKSNSDFNMAIYAPIPVFDHLFPDTNMITVMRNNLNAKGLVIINGKLSNMQVLKRLPADSIRRMRYLNPSLVMPQYGDAGKFGALLVLTRGFKIKSESPPPKIAPAAWLAVKYTKTISNRLTVQEKDQIYRAFATQSETDFRNMRFDRFIYLDRIPYNNDSQNYLDAIKLKGDVVDGFPVVLKPVYDVYSNRNGNKLAWIFGSFGAGAVIFLIILSLIKLRDGDLISILKQQVSGK</sequence>
<keyword evidence="3" id="KW-1185">Reference proteome</keyword>
<dbReference type="Proteomes" id="UP000215002">
    <property type="component" value="Chromosome"/>
</dbReference>
<gene>
    <name evidence="2" type="ORF">MuYL_4317</name>
</gene>
<accession>A0A223P261</accession>
<evidence type="ECO:0000256" key="1">
    <source>
        <dbReference type="SAM" id="Phobius"/>
    </source>
</evidence>
<keyword evidence="1" id="KW-1133">Transmembrane helix</keyword>
<keyword evidence="1" id="KW-0472">Membrane</keyword>
<keyword evidence="1" id="KW-0812">Transmembrane</keyword>
<reference evidence="2 3" key="1">
    <citation type="submission" date="2017-08" db="EMBL/GenBank/DDBJ databases">
        <title>Complete genome sequence of Mucilaginibacter sp. strain BJC16-A31.</title>
        <authorList>
            <consortium name="Henan University of Science and Technology"/>
            <person name="You X."/>
        </authorList>
    </citation>
    <scope>NUCLEOTIDE SEQUENCE [LARGE SCALE GENOMIC DNA]</scope>
    <source>
        <strain evidence="2 3">BJC16-A31</strain>
    </source>
</reference>
<feature type="transmembrane region" description="Helical" evidence="1">
    <location>
        <begin position="30"/>
        <end position="49"/>
    </location>
</feature>
<feature type="transmembrane region" description="Helical" evidence="1">
    <location>
        <begin position="332"/>
        <end position="353"/>
    </location>
</feature>
<evidence type="ECO:0000313" key="3">
    <source>
        <dbReference type="Proteomes" id="UP000215002"/>
    </source>
</evidence>
<dbReference type="AlphaFoldDB" id="A0A223P261"/>